<evidence type="ECO:0000256" key="5">
    <source>
        <dbReference type="ARBA" id="ARBA00022691"/>
    </source>
</evidence>
<dbReference type="PROSITE" id="PS50280">
    <property type="entry name" value="SET"/>
    <property type="match status" value="1"/>
</dbReference>
<protein>
    <recommendedName>
        <fullName evidence="12">Histone-lysine N-methyltransferase</fullName>
    </recommendedName>
</protein>
<dbReference type="EMBL" id="JNBS01002227">
    <property type="protein sequence ID" value="OQR93863.1"/>
    <property type="molecule type" value="Genomic_DNA"/>
</dbReference>
<dbReference type="AlphaFoldDB" id="A0A1V9Z794"/>
<dbReference type="Pfam" id="PF00856">
    <property type="entry name" value="SET"/>
    <property type="match status" value="1"/>
</dbReference>
<keyword evidence="6" id="KW-0479">Metal-binding</keyword>
<keyword evidence="5" id="KW-0949">S-adenosyl-L-methionine</keyword>
<sequence>MKRKPNKVSEAWSLLNIYTFLDASSLCAIACVSSLCAERVHELHSHRCKDLSLGVEDLLPIRVVGTEWYPINFSYRKTMQFPLQFAWDQDIKRTVDVYVAKHPLKGWALFAGEEILPKKFVGEYVGSLVRTIDMERTSKYIVSIREESSERVFRTNVDANRVGNFTRFINHSCTPNAQLDTYRRSDIVCIIPRLHIISTQLIKKDEEITIDYGIKDGVGTAPCHCGTKNCVGRLPFDVSL</sequence>
<dbReference type="PANTHER" id="PTHR46223">
    <property type="entry name" value="HISTONE-LYSINE N-METHYLTRANSFERASE SUV39H"/>
    <property type="match status" value="1"/>
</dbReference>
<proteinExistence type="predicted"/>
<dbReference type="InterPro" id="IPR003616">
    <property type="entry name" value="Post-SET_dom"/>
</dbReference>
<dbReference type="InterPro" id="IPR001214">
    <property type="entry name" value="SET_dom"/>
</dbReference>
<accession>A0A1V9Z794</accession>
<keyword evidence="2" id="KW-0158">Chromosome</keyword>
<comment type="caution">
    <text evidence="10">The sequence shown here is derived from an EMBL/GenBank/DDBJ whole genome shotgun (WGS) entry which is preliminary data.</text>
</comment>
<name>A0A1V9Z794_9STRA</name>
<dbReference type="PROSITE" id="PS50868">
    <property type="entry name" value="POST_SET"/>
    <property type="match status" value="1"/>
</dbReference>
<dbReference type="GO" id="GO:0032259">
    <property type="term" value="P:methylation"/>
    <property type="evidence" value="ECO:0007669"/>
    <property type="project" value="UniProtKB-KW"/>
</dbReference>
<evidence type="ECO:0008006" key="12">
    <source>
        <dbReference type="Google" id="ProtNLM"/>
    </source>
</evidence>
<dbReference type="GO" id="GO:0008168">
    <property type="term" value="F:methyltransferase activity"/>
    <property type="evidence" value="ECO:0007669"/>
    <property type="project" value="UniProtKB-KW"/>
</dbReference>
<keyword evidence="11" id="KW-1185">Reference proteome</keyword>
<comment type="subcellular location">
    <subcellularLocation>
        <location evidence="1">Chromosome</location>
    </subcellularLocation>
</comment>
<evidence type="ECO:0000256" key="3">
    <source>
        <dbReference type="ARBA" id="ARBA00022603"/>
    </source>
</evidence>
<evidence type="ECO:0000256" key="1">
    <source>
        <dbReference type="ARBA" id="ARBA00004286"/>
    </source>
</evidence>
<evidence type="ECO:0000313" key="11">
    <source>
        <dbReference type="Proteomes" id="UP000243217"/>
    </source>
</evidence>
<keyword evidence="3" id="KW-0489">Methyltransferase</keyword>
<dbReference type="SUPFAM" id="SSF82199">
    <property type="entry name" value="SET domain"/>
    <property type="match status" value="1"/>
</dbReference>
<evidence type="ECO:0000256" key="2">
    <source>
        <dbReference type="ARBA" id="ARBA00022454"/>
    </source>
</evidence>
<dbReference type="STRING" id="74557.A0A1V9Z794"/>
<evidence type="ECO:0000313" key="10">
    <source>
        <dbReference type="EMBL" id="OQR93863.1"/>
    </source>
</evidence>
<dbReference type="InterPro" id="IPR050973">
    <property type="entry name" value="H3K9_Histone-Lys_N-MTase"/>
</dbReference>
<dbReference type="Proteomes" id="UP000243217">
    <property type="component" value="Unassembled WGS sequence"/>
</dbReference>
<evidence type="ECO:0000256" key="4">
    <source>
        <dbReference type="ARBA" id="ARBA00022679"/>
    </source>
</evidence>
<organism evidence="10 11">
    <name type="scientific">Thraustotheca clavata</name>
    <dbReference type="NCBI Taxonomy" id="74557"/>
    <lineage>
        <taxon>Eukaryota</taxon>
        <taxon>Sar</taxon>
        <taxon>Stramenopiles</taxon>
        <taxon>Oomycota</taxon>
        <taxon>Saprolegniomycetes</taxon>
        <taxon>Saprolegniales</taxon>
        <taxon>Achlyaceae</taxon>
        <taxon>Thraustotheca</taxon>
    </lineage>
</organism>
<feature type="domain" description="SET" evidence="8">
    <location>
        <begin position="95"/>
        <end position="213"/>
    </location>
</feature>
<dbReference type="InterPro" id="IPR046341">
    <property type="entry name" value="SET_dom_sf"/>
</dbReference>
<keyword evidence="4" id="KW-0808">Transferase</keyword>
<dbReference type="GO" id="GO:0005694">
    <property type="term" value="C:chromosome"/>
    <property type="evidence" value="ECO:0007669"/>
    <property type="project" value="UniProtKB-SubCell"/>
</dbReference>
<gene>
    <name evidence="10" type="ORF">THRCLA_08328</name>
</gene>
<evidence type="ECO:0000256" key="6">
    <source>
        <dbReference type="ARBA" id="ARBA00022723"/>
    </source>
</evidence>
<dbReference type="Gene3D" id="2.170.270.10">
    <property type="entry name" value="SET domain"/>
    <property type="match status" value="1"/>
</dbReference>
<reference evidence="10 11" key="1">
    <citation type="journal article" date="2014" name="Genome Biol. Evol.">
        <title>The secreted proteins of Achlya hypogyna and Thraustotheca clavata identify the ancestral oomycete secretome and reveal gene acquisitions by horizontal gene transfer.</title>
        <authorList>
            <person name="Misner I."/>
            <person name="Blouin N."/>
            <person name="Leonard G."/>
            <person name="Richards T.A."/>
            <person name="Lane C.E."/>
        </authorList>
    </citation>
    <scope>NUCLEOTIDE SEQUENCE [LARGE SCALE GENOMIC DNA]</scope>
    <source>
        <strain evidence="10 11">ATCC 34112</strain>
    </source>
</reference>
<dbReference type="PANTHER" id="PTHR46223:SF3">
    <property type="entry name" value="HISTONE-LYSINE N-METHYLTRANSFERASE SET-23"/>
    <property type="match status" value="1"/>
</dbReference>
<feature type="domain" description="Post-SET" evidence="9">
    <location>
        <begin position="219"/>
        <end position="235"/>
    </location>
</feature>
<dbReference type="SMART" id="SM00317">
    <property type="entry name" value="SET"/>
    <property type="match status" value="1"/>
</dbReference>
<keyword evidence="7" id="KW-0862">Zinc</keyword>
<dbReference type="GO" id="GO:0046872">
    <property type="term" value="F:metal ion binding"/>
    <property type="evidence" value="ECO:0007669"/>
    <property type="project" value="UniProtKB-KW"/>
</dbReference>
<evidence type="ECO:0000259" key="8">
    <source>
        <dbReference type="PROSITE" id="PS50280"/>
    </source>
</evidence>
<evidence type="ECO:0000256" key="7">
    <source>
        <dbReference type="ARBA" id="ARBA00022833"/>
    </source>
</evidence>
<dbReference type="OrthoDB" id="59296at2759"/>
<evidence type="ECO:0000259" key="9">
    <source>
        <dbReference type="PROSITE" id="PS50868"/>
    </source>
</evidence>